<dbReference type="GO" id="GO:0008270">
    <property type="term" value="F:zinc ion binding"/>
    <property type="evidence" value="ECO:0007669"/>
    <property type="project" value="UniProtKB-KW"/>
</dbReference>
<dbReference type="EMBL" id="JALJAT010000002">
    <property type="protein sequence ID" value="KAK4473158.1"/>
    <property type="molecule type" value="Genomic_DNA"/>
</dbReference>
<dbReference type="Pfam" id="PF00320">
    <property type="entry name" value="GATA"/>
    <property type="match status" value="2"/>
</dbReference>
<dbReference type="PROSITE" id="PS50114">
    <property type="entry name" value="GATA_ZN_FINGER_2"/>
    <property type="match status" value="2"/>
</dbReference>
<dbReference type="GO" id="GO:0045165">
    <property type="term" value="P:cell fate commitment"/>
    <property type="evidence" value="ECO:0007669"/>
    <property type="project" value="TreeGrafter"/>
</dbReference>
<dbReference type="InterPro" id="IPR039355">
    <property type="entry name" value="Transcription_factor_GATA"/>
</dbReference>
<dbReference type="SUPFAM" id="SSF57716">
    <property type="entry name" value="Glucocorticoid receptor-like (DNA-binding domain)"/>
    <property type="match status" value="2"/>
</dbReference>
<dbReference type="FunFam" id="3.30.50.10:FF:000032">
    <property type="entry name" value="Transcription factor GATA-3"/>
    <property type="match status" value="1"/>
</dbReference>
<feature type="domain" description="GATA-type" evidence="11">
    <location>
        <begin position="802"/>
        <end position="855"/>
    </location>
</feature>
<evidence type="ECO:0000256" key="2">
    <source>
        <dbReference type="ARBA" id="ARBA00022723"/>
    </source>
</evidence>
<dbReference type="GO" id="GO:0045944">
    <property type="term" value="P:positive regulation of transcription by RNA polymerase II"/>
    <property type="evidence" value="ECO:0007669"/>
    <property type="project" value="TreeGrafter"/>
</dbReference>
<evidence type="ECO:0000256" key="8">
    <source>
        <dbReference type="ARBA" id="ARBA00023242"/>
    </source>
</evidence>
<evidence type="ECO:0000256" key="5">
    <source>
        <dbReference type="ARBA" id="ARBA00023015"/>
    </source>
</evidence>
<dbReference type="AlphaFoldDB" id="A0AAE1ZGB8"/>
<feature type="domain" description="GATA-type" evidence="11">
    <location>
        <begin position="747"/>
        <end position="802"/>
    </location>
</feature>
<dbReference type="PANTHER" id="PTHR10071:SF281">
    <property type="entry name" value="BOX A-BINDING FACTOR-RELATED"/>
    <property type="match status" value="1"/>
</dbReference>
<dbReference type="SMART" id="SM00401">
    <property type="entry name" value="ZnF_GATA"/>
    <property type="match status" value="2"/>
</dbReference>
<dbReference type="FunFam" id="3.30.50.10:FF:000036">
    <property type="entry name" value="Endothelial transcription factor GATA-2"/>
    <property type="match status" value="1"/>
</dbReference>
<feature type="region of interest" description="Disordered" evidence="10">
    <location>
        <begin position="382"/>
        <end position="426"/>
    </location>
</feature>
<feature type="compositionally biased region" description="Polar residues" evidence="10">
    <location>
        <begin position="412"/>
        <end position="426"/>
    </location>
</feature>
<proteinExistence type="predicted"/>
<feature type="region of interest" description="Disordered" evidence="10">
    <location>
        <begin position="975"/>
        <end position="1022"/>
    </location>
</feature>
<dbReference type="PROSITE" id="PS00344">
    <property type="entry name" value="GATA_ZN_FINGER_1"/>
    <property type="match status" value="2"/>
</dbReference>
<feature type="compositionally biased region" description="Basic and acidic residues" evidence="10">
    <location>
        <begin position="649"/>
        <end position="661"/>
    </location>
</feature>
<evidence type="ECO:0000256" key="3">
    <source>
        <dbReference type="ARBA" id="ARBA00022771"/>
    </source>
</evidence>
<dbReference type="GO" id="GO:0000978">
    <property type="term" value="F:RNA polymerase II cis-regulatory region sequence-specific DNA binding"/>
    <property type="evidence" value="ECO:0007669"/>
    <property type="project" value="TreeGrafter"/>
</dbReference>
<reference evidence="12" key="1">
    <citation type="submission" date="2022-04" db="EMBL/GenBank/DDBJ databases">
        <authorList>
            <person name="Xu L."/>
            <person name="Lv Z."/>
        </authorList>
    </citation>
    <scope>NUCLEOTIDE SEQUENCE</scope>
    <source>
        <strain evidence="12">LV_2022a</strain>
    </source>
</reference>
<keyword evidence="6" id="KW-0238">DNA-binding</keyword>
<evidence type="ECO:0000256" key="1">
    <source>
        <dbReference type="ARBA" id="ARBA00004123"/>
    </source>
</evidence>
<protein>
    <recommendedName>
        <fullName evidence="11">GATA-type domain-containing protein</fullName>
    </recommendedName>
</protein>
<evidence type="ECO:0000256" key="6">
    <source>
        <dbReference type="ARBA" id="ARBA00023125"/>
    </source>
</evidence>
<feature type="compositionally biased region" description="Low complexity" evidence="10">
    <location>
        <begin position="639"/>
        <end position="648"/>
    </location>
</feature>
<dbReference type="PRINTS" id="PR00619">
    <property type="entry name" value="GATAZNFINGER"/>
</dbReference>
<organism evidence="12 13">
    <name type="scientific">Schistosoma mekongi</name>
    <name type="common">Parasitic worm</name>
    <dbReference type="NCBI Taxonomy" id="38744"/>
    <lineage>
        <taxon>Eukaryota</taxon>
        <taxon>Metazoa</taxon>
        <taxon>Spiralia</taxon>
        <taxon>Lophotrochozoa</taxon>
        <taxon>Platyhelminthes</taxon>
        <taxon>Trematoda</taxon>
        <taxon>Digenea</taxon>
        <taxon>Strigeidida</taxon>
        <taxon>Schistosomatoidea</taxon>
        <taxon>Schistosomatidae</taxon>
        <taxon>Schistosoma</taxon>
    </lineage>
</organism>
<evidence type="ECO:0000256" key="10">
    <source>
        <dbReference type="SAM" id="MobiDB-lite"/>
    </source>
</evidence>
<dbReference type="GO" id="GO:0000122">
    <property type="term" value="P:negative regulation of transcription by RNA polymerase II"/>
    <property type="evidence" value="ECO:0007669"/>
    <property type="project" value="TreeGrafter"/>
</dbReference>
<reference evidence="12" key="2">
    <citation type="journal article" date="2023" name="Infect Dis Poverty">
        <title>Chromosome-scale genome of the human blood fluke Schistosoma mekongi and its implications for public health.</title>
        <authorList>
            <person name="Zhou M."/>
            <person name="Xu L."/>
            <person name="Xu D."/>
            <person name="Chen W."/>
            <person name="Khan J."/>
            <person name="Hu Y."/>
            <person name="Huang H."/>
            <person name="Wei H."/>
            <person name="Zhang Y."/>
            <person name="Chusongsang P."/>
            <person name="Tanasarnprasert K."/>
            <person name="Hu X."/>
            <person name="Limpanont Y."/>
            <person name="Lv Z."/>
        </authorList>
    </citation>
    <scope>NUCLEOTIDE SEQUENCE</scope>
    <source>
        <strain evidence="12">LV_2022a</strain>
    </source>
</reference>
<dbReference type="CDD" id="cd00202">
    <property type="entry name" value="ZnF_GATA"/>
    <property type="match status" value="2"/>
</dbReference>
<feature type="compositionally biased region" description="Polar residues" evidence="10">
    <location>
        <begin position="994"/>
        <end position="1004"/>
    </location>
</feature>
<feature type="compositionally biased region" description="Low complexity" evidence="10">
    <location>
        <begin position="493"/>
        <end position="507"/>
    </location>
</feature>
<evidence type="ECO:0000256" key="7">
    <source>
        <dbReference type="ARBA" id="ARBA00023163"/>
    </source>
</evidence>
<dbReference type="GO" id="GO:0000981">
    <property type="term" value="F:DNA-binding transcription factor activity, RNA polymerase II-specific"/>
    <property type="evidence" value="ECO:0007669"/>
    <property type="project" value="TreeGrafter"/>
</dbReference>
<dbReference type="Proteomes" id="UP001292079">
    <property type="component" value="Unassembled WGS sequence"/>
</dbReference>
<keyword evidence="5" id="KW-0805">Transcription regulation</keyword>
<feature type="compositionally biased region" description="Low complexity" evidence="10">
    <location>
        <begin position="975"/>
        <end position="992"/>
    </location>
</feature>
<gene>
    <name evidence="12" type="ORF">MN116_004339</name>
</gene>
<feature type="compositionally biased region" description="Low complexity" evidence="10">
    <location>
        <begin position="386"/>
        <end position="406"/>
    </location>
</feature>
<dbReference type="PANTHER" id="PTHR10071">
    <property type="entry name" value="TRANSCRIPTION FACTOR GATA FAMILY MEMBER"/>
    <property type="match status" value="1"/>
</dbReference>
<feature type="region of interest" description="Disordered" evidence="10">
    <location>
        <begin position="639"/>
        <end position="680"/>
    </location>
</feature>
<keyword evidence="4" id="KW-0862">Zinc</keyword>
<feature type="compositionally biased region" description="Low complexity" evidence="10">
    <location>
        <begin position="1011"/>
        <end position="1022"/>
    </location>
</feature>
<comment type="caution">
    <text evidence="12">The sequence shown here is derived from an EMBL/GenBank/DDBJ whole genome shotgun (WGS) entry which is preliminary data.</text>
</comment>
<feature type="region of interest" description="Disordered" evidence="10">
    <location>
        <begin position="478"/>
        <end position="507"/>
    </location>
</feature>
<sequence>MLPMTAFPLNPVNCGRSSTDLIWPNSGSLQNIGSGLNCDNLTYNNHSTSVSSHNPLNNNSSSGLFTGASNFLSRPNYGCSLNQNYRSQEHQIQTSYLNQDETNQCNDNIVTNTTNSTPNSSSNDRDLHLNKSQINLSIKSSSSDVTMKSECLSQLNKFPSLLSNTNKTDIPNIMQYENWSHDHRKRHKKPKLHSTNVLDSNLIQSKSISDNTSSEKTSPHSLYLDESIQDDNYNKVSTTTIANTLTSTIIDQEKVTLNQLNSTQLPTTNLLSKMKSSDINNEQQVNYSFNRLPTRMNDFISSLSSNDCNNRYNNSTSFQQYDTCHHDKLQSQQHQLTTNETNKESLNTMLTTDYSSRHHQSQYSLNPMEELTYKTITNTSHHEDNSTVTVSNVSTNTTNSTKSMSNIESRRLSNPLTHSNTDIDPDTWNTSIPSQYSSNILPQQLASFYSTCSNELALRKSLLFNTHQTINMESTTNYSMYNNSNRQESGRHTSATSSSSPPSSLSTLQTNIDLNSCSMLNCSESEILNNFNKISSDEVKFTVNNQHNELNEMKISSKFNNSIQPHQSRRSVNDSLMQNNLESCKLTQHHHSHQNQQHQRQGRIGDSQMIDDISVAYQSAAAMAAAAVVAQAAVASVNVTSQHQQHQHQNNDNHQHGEQSTHHQHLHLQHQQNSQYTDNEHSMLHSHTEQYGLHNNNNGNTSNNVLHQPQYNMMNQSLGLFPLMNNSNALNHSQNINKTMKNKKLTVTEGRECVNCGATSTPLWRRDGQGNYLCNACGLYQKMNGQNRPLIKPKRRLQSSSRRTGTICSNCRTITTTLWRRNTNGEPVCNACGLYFKLHNIQRPISMKKDGIQTRNRKVSQKTKKHKFGFYSELSDLPVDYLMKTPLHRFGAAAAAAAVAANHFACTTRVSQQITPNSPNSMCNPYLTGYFTDNNNLNDIKHKDTSRGEVDSSDEIGHFTDVSKAFHATFGGLTNNNNNNNNDIRHSNLLNNHFPLSSPHSTQIHSHHLDQQQQQYIQKQQSQQMNSMNFTVDSYPQQTSNIINNQLNEKYSRYQKSNYISELVYNHTSNNDQNTNNNNVNSECDTLQMKSSNIIHHSPTDALIQWHTQQIRSTPNHHDSNVSNFNPNSLYNCQQIGQLSCNNNINGGCSSGSSNSSSINSTNGGNISHSYYNQSNKIDSDQIDNNLTDSMNHSSTIDRSTNGIDLLNRHKLKVCTDSLRSTSPTSRGTLDGGLFTGTYHTNQTIESVKQQQIQSNHSELRTTFP</sequence>
<evidence type="ECO:0000256" key="4">
    <source>
        <dbReference type="ARBA" id="ARBA00022833"/>
    </source>
</evidence>
<name>A0AAE1ZGB8_SCHME</name>
<comment type="subcellular location">
    <subcellularLocation>
        <location evidence="1">Nucleus</location>
    </subcellularLocation>
</comment>
<keyword evidence="7" id="KW-0804">Transcription</keyword>
<keyword evidence="13" id="KW-1185">Reference proteome</keyword>
<evidence type="ECO:0000313" key="12">
    <source>
        <dbReference type="EMBL" id="KAK4473158.1"/>
    </source>
</evidence>
<evidence type="ECO:0000313" key="13">
    <source>
        <dbReference type="Proteomes" id="UP001292079"/>
    </source>
</evidence>
<evidence type="ECO:0000256" key="9">
    <source>
        <dbReference type="PROSITE-ProRule" id="PRU00094"/>
    </source>
</evidence>
<keyword evidence="3 9" id="KW-0863">Zinc-finger</keyword>
<dbReference type="GO" id="GO:0005634">
    <property type="term" value="C:nucleus"/>
    <property type="evidence" value="ECO:0007669"/>
    <property type="project" value="UniProtKB-SubCell"/>
</dbReference>
<keyword evidence="8" id="KW-0539">Nucleus</keyword>
<evidence type="ECO:0000259" key="11">
    <source>
        <dbReference type="PROSITE" id="PS50114"/>
    </source>
</evidence>
<dbReference type="InterPro" id="IPR000679">
    <property type="entry name" value="Znf_GATA"/>
</dbReference>
<keyword evidence="2" id="KW-0479">Metal-binding</keyword>
<accession>A0AAE1ZGB8</accession>
<dbReference type="Gene3D" id="3.30.50.10">
    <property type="entry name" value="Erythroid Transcription Factor GATA-1, subunit A"/>
    <property type="match status" value="2"/>
</dbReference>
<dbReference type="InterPro" id="IPR013088">
    <property type="entry name" value="Znf_NHR/GATA"/>
</dbReference>